<feature type="compositionally biased region" description="Basic and acidic residues" evidence="1">
    <location>
        <begin position="314"/>
        <end position="352"/>
    </location>
</feature>
<accession>A0A9P4Y608</accession>
<dbReference type="Proteomes" id="UP000803844">
    <property type="component" value="Unassembled WGS sequence"/>
</dbReference>
<evidence type="ECO:0000313" key="2">
    <source>
        <dbReference type="EMBL" id="KAF3767007.1"/>
    </source>
</evidence>
<comment type="caution">
    <text evidence="2">The sequence shown here is derived from an EMBL/GenBank/DDBJ whole genome shotgun (WGS) entry which is preliminary data.</text>
</comment>
<name>A0A9P4Y608_CRYP1</name>
<dbReference type="AlphaFoldDB" id="A0A9P4Y608"/>
<reference evidence="2" key="1">
    <citation type="journal article" date="2020" name="Phytopathology">
        <title>Genome sequence of the chestnut blight fungus Cryphonectria parasitica EP155: A fundamental resource for an archetypical invasive plant pathogen.</title>
        <authorList>
            <person name="Crouch J.A."/>
            <person name="Dawe A."/>
            <person name="Aerts A."/>
            <person name="Barry K."/>
            <person name="Churchill A.C.L."/>
            <person name="Grimwood J."/>
            <person name="Hillman B."/>
            <person name="Milgroom M.G."/>
            <person name="Pangilinan J."/>
            <person name="Smith M."/>
            <person name="Salamov A."/>
            <person name="Schmutz J."/>
            <person name="Yadav J."/>
            <person name="Grigoriev I.V."/>
            <person name="Nuss D."/>
        </authorList>
    </citation>
    <scope>NUCLEOTIDE SEQUENCE</scope>
    <source>
        <strain evidence="2">EP155</strain>
    </source>
</reference>
<gene>
    <name evidence="2" type="ORF">M406DRAFT_69179</name>
</gene>
<dbReference type="RefSeq" id="XP_040777968.1">
    <property type="nucleotide sequence ID" value="XM_040925234.1"/>
</dbReference>
<protein>
    <submittedName>
        <fullName evidence="2">Uncharacterized protein</fullName>
    </submittedName>
</protein>
<proteinExistence type="predicted"/>
<feature type="region of interest" description="Disordered" evidence="1">
    <location>
        <begin position="308"/>
        <end position="367"/>
    </location>
</feature>
<keyword evidence="3" id="KW-1185">Reference proteome</keyword>
<evidence type="ECO:0000256" key="1">
    <source>
        <dbReference type="SAM" id="MobiDB-lite"/>
    </source>
</evidence>
<feature type="non-terminal residue" evidence="2">
    <location>
        <position position="1"/>
    </location>
</feature>
<dbReference type="GeneID" id="63842363"/>
<evidence type="ECO:0000313" key="3">
    <source>
        <dbReference type="Proteomes" id="UP000803844"/>
    </source>
</evidence>
<sequence length="379" mass="43911">NYQLVRQEFEAVLSDQTKSTPDMTSPTATEVLDGITSGLRRAIESMLGFLQVVGRNVQHYLSLIASYHKQRYSERVQIHARYMKELSTGLQTLRPVLTLLQVDGDLNMASNLSDDEQDEPETKVWKKLLGALGDNNQDEWAAILTARDRMDQAVADHRRLLGGLDTIREKFNEMIDILEPDYIEDNPRQDLSRRDAVMALRLQARQSANRLYPAAQAEMSRITDPNVKNLMMTWMNCIEVYVEEQEVRRGEKAREEMTATVMEDFLKAMVRTHIQQLLSSGMLNEEAMPQALRDTVARVRVALGEDTGLQQEQQQEHPQEQPQEEHLAEDMDIQQEQHGEEQEEPKRNRSTADYEEDELRAQSSRRGYTRGLWKYQRRY</sequence>
<organism evidence="2 3">
    <name type="scientific">Cryphonectria parasitica (strain ATCC 38755 / EP155)</name>
    <dbReference type="NCBI Taxonomy" id="660469"/>
    <lineage>
        <taxon>Eukaryota</taxon>
        <taxon>Fungi</taxon>
        <taxon>Dikarya</taxon>
        <taxon>Ascomycota</taxon>
        <taxon>Pezizomycotina</taxon>
        <taxon>Sordariomycetes</taxon>
        <taxon>Sordariomycetidae</taxon>
        <taxon>Diaporthales</taxon>
        <taxon>Cryphonectriaceae</taxon>
        <taxon>Cryphonectria-Endothia species complex</taxon>
        <taxon>Cryphonectria</taxon>
    </lineage>
</organism>
<dbReference type="EMBL" id="MU032346">
    <property type="protein sequence ID" value="KAF3767007.1"/>
    <property type="molecule type" value="Genomic_DNA"/>
</dbReference>